<feature type="compositionally biased region" description="Polar residues" evidence="1">
    <location>
        <begin position="233"/>
        <end position="243"/>
    </location>
</feature>
<keyword evidence="3" id="KW-1185">Reference proteome</keyword>
<feature type="region of interest" description="Disordered" evidence="1">
    <location>
        <begin position="127"/>
        <end position="269"/>
    </location>
</feature>
<name>A0ABM8ABI6_9DEIO</name>
<evidence type="ECO:0000313" key="3">
    <source>
        <dbReference type="Proteomes" id="UP001064971"/>
    </source>
</evidence>
<proteinExistence type="predicted"/>
<feature type="compositionally biased region" description="Basic and acidic residues" evidence="1">
    <location>
        <begin position="214"/>
        <end position="223"/>
    </location>
</feature>
<gene>
    <name evidence="2" type="ORF">DAETH_11040</name>
</gene>
<evidence type="ECO:0000313" key="2">
    <source>
        <dbReference type="EMBL" id="BDP41135.1"/>
    </source>
</evidence>
<reference evidence="2" key="1">
    <citation type="submission" date="2022-07" db="EMBL/GenBank/DDBJ databases">
        <title>Complete Genome Sequence of the Radioresistant Bacterium Deinococcus aetherius ST0316, Isolated from the Air Dust collected in Lower Stratosphere above Japan.</title>
        <authorList>
            <person name="Satoh K."/>
            <person name="Hagiwara K."/>
            <person name="Katsumata K."/>
            <person name="Kubo A."/>
            <person name="Yokobori S."/>
            <person name="Yamagishi A."/>
            <person name="Oono Y."/>
            <person name="Narumi I."/>
        </authorList>
    </citation>
    <scope>NUCLEOTIDE SEQUENCE</scope>
    <source>
        <strain evidence="2">ST0316</strain>
    </source>
</reference>
<evidence type="ECO:0000256" key="1">
    <source>
        <dbReference type="SAM" id="MobiDB-lite"/>
    </source>
</evidence>
<dbReference type="RefSeq" id="WP_264776918.1">
    <property type="nucleotide sequence ID" value="NZ_AP026560.1"/>
</dbReference>
<dbReference type="Proteomes" id="UP001064971">
    <property type="component" value="Chromosome"/>
</dbReference>
<organism evidence="2 3">
    <name type="scientific">Deinococcus aetherius</name>
    <dbReference type="NCBI Taxonomy" id="200252"/>
    <lineage>
        <taxon>Bacteria</taxon>
        <taxon>Thermotogati</taxon>
        <taxon>Deinococcota</taxon>
        <taxon>Deinococci</taxon>
        <taxon>Deinococcales</taxon>
        <taxon>Deinococcaceae</taxon>
        <taxon>Deinococcus</taxon>
    </lineage>
</organism>
<feature type="compositionally biased region" description="Polar residues" evidence="1">
    <location>
        <begin position="130"/>
        <end position="156"/>
    </location>
</feature>
<evidence type="ECO:0008006" key="4">
    <source>
        <dbReference type="Google" id="ProtNLM"/>
    </source>
</evidence>
<accession>A0ABM8ABI6</accession>
<dbReference type="EMBL" id="AP026560">
    <property type="protein sequence ID" value="BDP41135.1"/>
    <property type="molecule type" value="Genomic_DNA"/>
</dbReference>
<sequence length="269" mass="28126">MADSSRSEREEARARLRASVDALAERANLQVQMQKEPLKMLGGASAVGALIGVVAGRQLRRSKKIYVDATSPEKQQKALIKAQKQHQGGGGVGGALVATLGTLAFKVLQDRVIKPRLEEMANGLLERAGQQPSSGGQTRPAQPHQTQARPTQTRSALSRPAQPQPAGDRSVPEWAGTPVRGGRAHMQPVIPARPPGGDDPSQHARTGGVAGFLKRGDAPHEVGADPPGVVGSQDLNVTASNLPQPEGTVEAKAQGSPIAPQEKANPNIS</sequence>
<protein>
    <recommendedName>
        <fullName evidence="4">DUF3618 domain-containing protein</fullName>
    </recommendedName>
</protein>